<accession>A0ABT5FHM5</accession>
<evidence type="ECO:0000256" key="3">
    <source>
        <dbReference type="ARBA" id="ARBA00022989"/>
    </source>
</evidence>
<evidence type="ECO:0000313" key="7">
    <source>
        <dbReference type="Proteomes" id="UP001528411"/>
    </source>
</evidence>
<keyword evidence="3" id="KW-1133">Transmembrane helix</keyword>
<dbReference type="InterPro" id="IPR042240">
    <property type="entry name" value="CHASE_sf"/>
</dbReference>
<keyword evidence="2" id="KW-0812">Transmembrane</keyword>
<evidence type="ECO:0000259" key="5">
    <source>
        <dbReference type="PROSITE" id="PS50839"/>
    </source>
</evidence>
<dbReference type="Pfam" id="PF03924">
    <property type="entry name" value="CHASE"/>
    <property type="match status" value="1"/>
</dbReference>
<name>A0ABT5FHM5_9GAMM</name>
<feature type="domain" description="CHASE" evidence="5">
    <location>
        <begin position="9"/>
        <end position="107"/>
    </location>
</feature>
<evidence type="ECO:0000313" key="6">
    <source>
        <dbReference type="EMBL" id="MDC2890687.1"/>
    </source>
</evidence>
<sequence length="136" mass="15491">MALSGLFQSSDFVSRYDFENFSQKIADKNINLRAVAWIPKVTRANRAAFEQKAKSEGFDDFEIKYLAAKGFKTSPQAAVYFPILYSEPLKTNRAALGLDLNSHPSVKMRFAKQWRMISSLLPQLCRLYNSKISSLE</sequence>
<keyword evidence="4" id="KW-0472">Membrane</keyword>
<dbReference type="Proteomes" id="UP001528411">
    <property type="component" value="Unassembled WGS sequence"/>
</dbReference>
<keyword evidence="7" id="KW-1185">Reference proteome</keyword>
<dbReference type="InterPro" id="IPR006189">
    <property type="entry name" value="CHASE_dom"/>
</dbReference>
<dbReference type="EMBL" id="JAQOMS010000002">
    <property type="protein sequence ID" value="MDC2890687.1"/>
    <property type="molecule type" value="Genomic_DNA"/>
</dbReference>
<comment type="subcellular location">
    <subcellularLocation>
        <location evidence="1">Membrane</location>
    </subcellularLocation>
</comment>
<organism evidence="6 7">
    <name type="scientific">Psychrosphaera algicola</name>
    <dbReference type="NCBI Taxonomy" id="3023714"/>
    <lineage>
        <taxon>Bacteria</taxon>
        <taxon>Pseudomonadati</taxon>
        <taxon>Pseudomonadota</taxon>
        <taxon>Gammaproteobacteria</taxon>
        <taxon>Alteromonadales</taxon>
        <taxon>Pseudoalteromonadaceae</taxon>
        <taxon>Psychrosphaera</taxon>
    </lineage>
</organism>
<dbReference type="PROSITE" id="PS50839">
    <property type="entry name" value="CHASE"/>
    <property type="match status" value="1"/>
</dbReference>
<dbReference type="RefSeq" id="WP_272181807.1">
    <property type="nucleotide sequence ID" value="NZ_JAQOMS010000002.1"/>
</dbReference>
<reference evidence="6 7" key="1">
    <citation type="submission" date="2023-01" db="EMBL/GenBank/DDBJ databases">
        <title>Psychrosphaera sp. nov., isolated from marine algae.</title>
        <authorList>
            <person name="Bayburt H."/>
            <person name="Choi B.J."/>
            <person name="Kim J.M."/>
            <person name="Choi D.G."/>
            <person name="Jeon C.O."/>
        </authorList>
    </citation>
    <scope>NUCLEOTIDE SEQUENCE [LARGE SCALE GENOMIC DNA]</scope>
    <source>
        <strain evidence="6 7">G1-22</strain>
    </source>
</reference>
<proteinExistence type="predicted"/>
<gene>
    <name evidence="6" type="ORF">PN838_20520</name>
</gene>
<evidence type="ECO:0000256" key="1">
    <source>
        <dbReference type="ARBA" id="ARBA00004370"/>
    </source>
</evidence>
<evidence type="ECO:0000256" key="4">
    <source>
        <dbReference type="ARBA" id="ARBA00023136"/>
    </source>
</evidence>
<comment type="caution">
    <text evidence="6">The sequence shown here is derived from an EMBL/GenBank/DDBJ whole genome shotgun (WGS) entry which is preliminary data.</text>
</comment>
<protein>
    <submittedName>
        <fullName evidence="6">CHASE domain-containing protein</fullName>
    </submittedName>
</protein>
<dbReference type="Gene3D" id="3.30.450.350">
    <property type="entry name" value="CHASE domain"/>
    <property type="match status" value="1"/>
</dbReference>
<evidence type="ECO:0000256" key="2">
    <source>
        <dbReference type="ARBA" id="ARBA00022692"/>
    </source>
</evidence>